<keyword evidence="8 11" id="KW-0496">Mitochondrion</keyword>
<dbReference type="InterPro" id="IPR001516">
    <property type="entry name" value="Proton_antipo_N"/>
</dbReference>
<feature type="transmembrane region" description="Helical" evidence="8">
    <location>
        <begin position="328"/>
        <end position="349"/>
    </location>
</feature>
<feature type="transmembrane region" description="Helical" evidence="8">
    <location>
        <begin position="197"/>
        <end position="220"/>
    </location>
</feature>
<feature type="domain" description="NADH:quinone oxidoreductase/Mrp antiporter transmembrane" evidence="9">
    <location>
        <begin position="102"/>
        <end position="366"/>
    </location>
</feature>
<protein>
    <recommendedName>
        <fullName evidence="3 8">NADH-ubiquinone oxidoreductase chain 5</fullName>
        <ecNumber evidence="2 8">7.1.1.2</ecNumber>
    </recommendedName>
</protein>
<feature type="transmembrane region" description="Helical" evidence="8">
    <location>
        <begin position="290"/>
        <end position="308"/>
    </location>
</feature>
<comment type="catalytic activity">
    <reaction evidence="7 8">
        <text>a ubiquinone + NADH + 5 H(+)(in) = a ubiquinol + NAD(+) + 4 H(+)(out)</text>
        <dbReference type="Rhea" id="RHEA:29091"/>
        <dbReference type="Rhea" id="RHEA-COMP:9565"/>
        <dbReference type="Rhea" id="RHEA-COMP:9566"/>
        <dbReference type="ChEBI" id="CHEBI:15378"/>
        <dbReference type="ChEBI" id="CHEBI:16389"/>
        <dbReference type="ChEBI" id="CHEBI:17976"/>
        <dbReference type="ChEBI" id="CHEBI:57540"/>
        <dbReference type="ChEBI" id="CHEBI:57945"/>
        <dbReference type="EC" id="7.1.1.2"/>
    </reaction>
</comment>
<reference evidence="11" key="1">
    <citation type="submission" date="2018-05" db="EMBL/GenBank/DDBJ databases">
        <title>Complete mitochondrial genome of Lingula anatina.</title>
        <authorList>
            <person name="Karagozlu M.Z."/>
            <person name="Kim C.-B."/>
        </authorList>
    </citation>
    <scope>NUCLEOTIDE SEQUENCE</scope>
</reference>
<feature type="transmembrane region" description="Helical" evidence="8">
    <location>
        <begin position="45"/>
        <end position="68"/>
    </location>
</feature>
<feature type="transmembrane region" description="Helical" evidence="8">
    <location>
        <begin position="168"/>
        <end position="185"/>
    </location>
</feature>
<dbReference type="PRINTS" id="PR01434">
    <property type="entry name" value="NADHDHGNASE5"/>
</dbReference>
<proteinExistence type="inferred from homology"/>
<evidence type="ECO:0000256" key="8">
    <source>
        <dbReference type="RuleBase" id="RU003404"/>
    </source>
</evidence>
<feature type="transmembrane region" description="Helical" evidence="8">
    <location>
        <begin position="559"/>
        <end position="580"/>
    </location>
</feature>
<dbReference type="GO" id="GO:0015990">
    <property type="term" value="P:electron transport coupled proton transport"/>
    <property type="evidence" value="ECO:0007669"/>
    <property type="project" value="TreeGrafter"/>
</dbReference>
<keyword evidence="4 8" id="KW-0812">Transmembrane</keyword>
<dbReference type="OrthoDB" id="442352at2759"/>
<geneLocation type="mitochondrion" evidence="11"/>
<evidence type="ECO:0000259" key="9">
    <source>
        <dbReference type="Pfam" id="PF00361"/>
    </source>
</evidence>
<keyword evidence="8" id="KW-0830">Ubiquinone</keyword>
<feature type="transmembrane region" description="Helical" evidence="8">
    <location>
        <begin position="103"/>
        <end position="121"/>
    </location>
</feature>
<gene>
    <name evidence="11" type="primary">ND5</name>
</gene>
<dbReference type="InterPro" id="IPR001750">
    <property type="entry name" value="ND/Mrp_TM"/>
</dbReference>
<feature type="transmembrane region" description="Helical" evidence="8">
    <location>
        <begin position="80"/>
        <end position="97"/>
    </location>
</feature>
<evidence type="ECO:0000313" key="11">
    <source>
        <dbReference type="EMBL" id="QEG58651.1"/>
    </source>
</evidence>
<comment type="subcellular location">
    <subcellularLocation>
        <location evidence="1">Membrane</location>
        <topology evidence="1">Multi-pass membrane protein</topology>
    </subcellularLocation>
</comment>
<evidence type="ECO:0000256" key="2">
    <source>
        <dbReference type="ARBA" id="ARBA00012944"/>
    </source>
</evidence>
<feature type="transmembrane region" description="Helical" evidence="8">
    <location>
        <begin position="361"/>
        <end position="384"/>
    </location>
</feature>
<keyword evidence="5 8" id="KW-1133">Transmembrane helix</keyword>
<feature type="transmembrane region" description="Helical" evidence="8">
    <location>
        <begin position="258"/>
        <end position="278"/>
    </location>
</feature>
<dbReference type="Pfam" id="PF00361">
    <property type="entry name" value="Proton_antipo_M"/>
    <property type="match status" value="1"/>
</dbReference>
<dbReference type="GO" id="GO:0003954">
    <property type="term" value="F:NADH dehydrogenase activity"/>
    <property type="evidence" value="ECO:0007669"/>
    <property type="project" value="TreeGrafter"/>
</dbReference>
<organism evidence="11">
    <name type="scientific">Lingula anatina</name>
    <name type="common">Brachiopod</name>
    <name type="synonym">Lingula unguis</name>
    <dbReference type="NCBI Taxonomy" id="7574"/>
    <lineage>
        <taxon>Eukaryota</taxon>
        <taxon>Metazoa</taxon>
        <taxon>Spiralia</taxon>
        <taxon>Lophotrochozoa</taxon>
        <taxon>Brachiopoda</taxon>
        <taxon>Linguliformea</taxon>
        <taxon>Lingulata</taxon>
        <taxon>Lingulida</taxon>
        <taxon>Linguloidea</taxon>
        <taxon>Lingulidae</taxon>
        <taxon>Lingula</taxon>
    </lineage>
</organism>
<dbReference type="EC" id="7.1.1.2" evidence="2 8"/>
<dbReference type="GO" id="GO:0042773">
    <property type="term" value="P:ATP synthesis coupled electron transport"/>
    <property type="evidence" value="ECO:0007669"/>
    <property type="project" value="InterPro"/>
</dbReference>
<dbReference type="GO" id="GO:0008137">
    <property type="term" value="F:NADH dehydrogenase (ubiquinone) activity"/>
    <property type="evidence" value="ECO:0007669"/>
    <property type="project" value="UniProtKB-EC"/>
</dbReference>
<keyword evidence="8" id="KW-0813">Transport</keyword>
<feature type="domain" description="NADH-Ubiquinone oxidoreductase (complex I) chain 5 N-terminal" evidence="10">
    <location>
        <begin position="34"/>
        <end position="81"/>
    </location>
</feature>
<sequence>MPYFMVVSLVFPFLAVKYAFNHQKDVFSFDLVDLGSSVLKIDVIFDGYSTTFASLVCFISFSVVFFSLDYMKEEKSQDRFYYLLTFFIFSMQTLIFIPYLPGLFLGWDLLGMSSFLLVSFYKSSSASKGAMLTALTSRIGDAFLLIFLTFCFLTYGILGPAFLSAKSIPVIIIFCFVLASMTKSAQTPFSSWLPAAMAAPTPVSALVHSSTLVTAGVYILIQNFSIMSPVSWVLLGIGGLTMVLPGLMALFEMDLKRVVALSTLSQLGLMFFFLGAGFKELAFAHMASHAVVKALLFVSVGMVIYASCHCQDISFLGGRLKSMPVAQIGFLTSLLGLVGFPFVGCFYSKHSLMSGIGGSVYSAGVLLVLYIGFFFTVVYSTRLFSVMILSSPAKATHPTVEYKSYSWWSALSVFVLMFGLSVLPFIIYPLSGVDTGLEVSASNNCSYNMANSWMVFGAFIGWLAPRISPHSPDLFMSGWNDLAKEKIGDYSKNVSERCDSGWWEMYSVSGFYNVFLKDLWQLEVMVHEKFKSKVLEKDPSFYPWMVSKIDEMMDKFWEVFYFMCWLLFSVALAKLAGWLFSL</sequence>
<feature type="transmembrane region" description="Helical" evidence="8">
    <location>
        <begin position="232"/>
        <end position="251"/>
    </location>
</feature>
<evidence type="ECO:0000256" key="6">
    <source>
        <dbReference type="ARBA" id="ARBA00023136"/>
    </source>
</evidence>
<dbReference type="AlphaFoldDB" id="A0A5B9RED1"/>
<dbReference type="PANTHER" id="PTHR42829">
    <property type="entry name" value="NADH-UBIQUINONE OXIDOREDUCTASE CHAIN 5"/>
    <property type="match status" value="1"/>
</dbReference>
<dbReference type="EMBL" id="MH371361">
    <property type="protein sequence ID" value="QEG58651.1"/>
    <property type="molecule type" value="Genomic_DNA"/>
</dbReference>
<evidence type="ECO:0000259" key="10">
    <source>
        <dbReference type="Pfam" id="PF00662"/>
    </source>
</evidence>
<name>A0A5B9RED1_LINAN</name>
<keyword evidence="8" id="KW-0520">NAD</keyword>
<dbReference type="Pfam" id="PF00662">
    <property type="entry name" value="Proton_antipo_N"/>
    <property type="match status" value="1"/>
</dbReference>
<evidence type="ECO:0000256" key="1">
    <source>
        <dbReference type="ARBA" id="ARBA00004141"/>
    </source>
</evidence>
<feature type="transmembrane region" description="Helical" evidence="8">
    <location>
        <begin position="142"/>
        <end position="162"/>
    </location>
</feature>
<dbReference type="GO" id="GO:0016020">
    <property type="term" value="C:membrane"/>
    <property type="evidence" value="ECO:0007669"/>
    <property type="project" value="UniProtKB-SubCell"/>
</dbReference>
<dbReference type="PANTHER" id="PTHR42829:SF2">
    <property type="entry name" value="NADH-UBIQUINONE OXIDOREDUCTASE CHAIN 5"/>
    <property type="match status" value="1"/>
</dbReference>
<comment type="function">
    <text evidence="8">Core subunit of the mitochondrial membrane respiratory chain NADH dehydrogenase (Complex I) which catalyzes electron transfer from NADH through the respiratory chain, using ubiquinone as an electron acceptor. Essential for the catalytic activity and assembly of complex I.</text>
</comment>
<evidence type="ECO:0000256" key="4">
    <source>
        <dbReference type="ARBA" id="ARBA00022692"/>
    </source>
</evidence>
<feature type="transmembrane region" description="Helical" evidence="8">
    <location>
        <begin position="405"/>
        <end position="427"/>
    </location>
</feature>
<evidence type="ECO:0000256" key="7">
    <source>
        <dbReference type="ARBA" id="ARBA00049551"/>
    </source>
</evidence>
<dbReference type="InterPro" id="IPR003945">
    <property type="entry name" value="NU5C-like"/>
</dbReference>
<keyword evidence="6 8" id="KW-0472">Membrane</keyword>
<comment type="similarity">
    <text evidence="8">Belongs to the complex I subunit 5 family.</text>
</comment>
<evidence type="ECO:0000256" key="5">
    <source>
        <dbReference type="ARBA" id="ARBA00022989"/>
    </source>
</evidence>
<accession>A0A5B9RED1</accession>
<evidence type="ECO:0000256" key="3">
    <source>
        <dbReference type="ARBA" id="ARBA00021096"/>
    </source>
</evidence>